<keyword evidence="5" id="KW-0645">Protease</keyword>
<reference evidence="5 6" key="1">
    <citation type="submission" date="2019-08" db="EMBL/GenBank/DDBJ databases">
        <title>Lewinella sp. strain SSH13 Genome sequencing and assembly.</title>
        <authorList>
            <person name="Kim I."/>
        </authorList>
    </citation>
    <scope>NUCLEOTIDE SEQUENCE [LARGE SCALE GENOMIC DNA]</scope>
    <source>
        <strain evidence="5 6">SSH13</strain>
    </source>
</reference>
<sequence>MTRHYLSSIFMLCLLFSTNALCAQGAEEEPKDTVTAVVIEEEPEKKKKKSPFKEYAEVITEDAESTMGLFNTHRVEDKYYFEIPFDKFGKDMLLVSRIAKIPANLGGGYFNAGTKTNEQLVHWTRNHNNIHLKSISYNSVADEELPINISVQNNNYAPLIMSFKIEAFNEDSTAAVISVNDLFLTDVPAISGLSSRVRTSYKVRSLDKKRSFIDRMAAYPENVEVRHDMTFSSSQPPSNRKSGTISMQMAQSLYLLPEEPMQPRLFDERIGWFTVSQVDYGSEALKADRKTYLSRWRLEPKDPVAYAKGKLVEPVKPIVYYIDPATPEKFVPYFIQGIQDWQVAFEAAGFKNAIIAKRAPTKEEDPDWSAEDARYSTVRYVASETRNAMGPSVSDPRSGEIIESDIIWYHNHLRSYRNRYLLETGAANPSARTLNTSPEEIGEMMRMVIAHEIGHALGLPHNMKASYAYPVDSLRSATFTNKWGLATTIMDYTRYNYVAQPGDKGVRWVRMLGPYDVYAINWGYRVIPEANSAEAELPTLRKWIADKKGDPKFLFGGRNSYDPSSQTESVGDDPVKASTYGLMNLKRVAPNLAEWTATSGEGYADLEELYGELLGVWSRFSGHVTSNVGGVYEHLRTTDEKGFTYTPLDRGEQEASVAFLNDHVFSTPDWLLQENIVRNIGPDGVMPRIRSLQERQLNGLLRSDRLARLVEQEALNGEKAYPLTDMLEDLREGLWSELESGAEIDGFRRNLQRSHVAKLGMLLKEDAEKRTDVGAAARAELRMIAEAVSDPAGKYKAGIIRYHLQDIAALIDEMLDND</sequence>
<dbReference type="OrthoDB" id="9776599at2"/>
<evidence type="ECO:0000259" key="2">
    <source>
        <dbReference type="Pfam" id="PF16313"/>
    </source>
</evidence>
<evidence type="ECO:0000259" key="4">
    <source>
        <dbReference type="Pfam" id="PF17162"/>
    </source>
</evidence>
<comment type="caution">
    <text evidence="5">The sequence shown here is derived from an EMBL/GenBank/DDBJ whole genome shotgun (WGS) entry which is preliminary data.</text>
</comment>
<keyword evidence="6" id="KW-1185">Reference proteome</keyword>
<protein>
    <submittedName>
        <fullName evidence="5">Zinc-dependent metalloprotease</fullName>
    </submittedName>
</protein>
<feature type="domain" description="DUF5118" evidence="4">
    <location>
        <begin position="53"/>
        <end position="100"/>
    </location>
</feature>
<dbReference type="InterPro" id="IPR024079">
    <property type="entry name" value="MetalloPept_cat_dom_sf"/>
</dbReference>
<name>A0A5C7FA18_9BACT</name>
<evidence type="ECO:0000313" key="5">
    <source>
        <dbReference type="EMBL" id="TXF87621.1"/>
    </source>
</evidence>
<dbReference type="PANTHER" id="PTHR38478:SF1">
    <property type="entry name" value="ZINC DEPENDENT METALLOPROTEASE DOMAIN LIPOPROTEIN"/>
    <property type="match status" value="1"/>
</dbReference>
<keyword evidence="5" id="KW-0378">Hydrolase</keyword>
<dbReference type="Pfam" id="PF16313">
    <property type="entry name" value="DUF4953"/>
    <property type="match status" value="1"/>
</dbReference>
<dbReference type="CDD" id="cd04276">
    <property type="entry name" value="ZnMc_MMP_like_2"/>
    <property type="match status" value="1"/>
</dbReference>
<feature type="chain" id="PRO_5022720203" evidence="1">
    <location>
        <begin position="23"/>
        <end position="818"/>
    </location>
</feature>
<dbReference type="SUPFAM" id="SSF55486">
    <property type="entry name" value="Metalloproteases ('zincins'), catalytic domain"/>
    <property type="match status" value="1"/>
</dbReference>
<evidence type="ECO:0000256" key="1">
    <source>
        <dbReference type="SAM" id="SignalP"/>
    </source>
</evidence>
<gene>
    <name evidence="5" type="ORF">FUA23_18140</name>
</gene>
<proteinExistence type="predicted"/>
<dbReference type="RefSeq" id="WP_147932186.1">
    <property type="nucleotide sequence ID" value="NZ_VOXD01000034.1"/>
</dbReference>
<dbReference type="GO" id="GO:0008237">
    <property type="term" value="F:metallopeptidase activity"/>
    <property type="evidence" value="ECO:0007669"/>
    <property type="project" value="UniProtKB-KW"/>
</dbReference>
<dbReference type="PANTHER" id="PTHR38478">
    <property type="entry name" value="PEPTIDASE M1A AND M12B"/>
    <property type="match status" value="1"/>
</dbReference>
<dbReference type="Gene3D" id="3.40.390.10">
    <property type="entry name" value="Collagenase (Catalytic Domain)"/>
    <property type="match status" value="1"/>
</dbReference>
<feature type="domain" description="DUF5117" evidence="3">
    <location>
        <begin position="113"/>
        <end position="301"/>
    </location>
</feature>
<dbReference type="AlphaFoldDB" id="A0A5C7FA18"/>
<keyword evidence="1" id="KW-0732">Signal</keyword>
<keyword evidence="5" id="KW-0482">Metalloprotease</keyword>
<dbReference type="InterPro" id="IPR033413">
    <property type="entry name" value="DUF5117"/>
</dbReference>
<organism evidence="5 6">
    <name type="scientific">Neolewinella aurantiaca</name>
    <dbReference type="NCBI Taxonomy" id="2602767"/>
    <lineage>
        <taxon>Bacteria</taxon>
        <taxon>Pseudomonadati</taxon>
        <taxon>Bacteroidota</taxon>
        <taxon>Saprospiria</taxon>
        <taxon>Saprospirales</taxon>
        <taxon>Lewinellaceae</taxon>
        <taxon>Neolewinella</taxon>
    </lineage>
</organism>
<dbReference type="InterPro" id="IPR033428">
    <property type="entry name" value="DUF5118"/>
</dbReference>
<evidence type="ECO:0000259" key="3">
    <source>
        <dbReference type="Pfam" id="PF17148"/>
    </source>
</evidence>
<feature type="domain" description="EcxA zinc-binding" evidence="2">
    <location>
        <begin position="437"/>
        <end position="739"/>
    </location>
</feature>
<dbReference type="Pfam" id="PF17162">
    <property type="entry name" value="DUF5118"/>
    <property type="match status" value="1"/>
</dbReference>
<dbReference type="GO" id="GO:0006508">
    <property type="term" value="P:proteolysis"/>
    <property type="evidence" value="ECO:0007669"/>
    <property type="project" value="UniProtKB-KW"/>
</dbReference>
<dbReference type="InterPro" id="IPR032534">
    <property type="entry name" value="EcxA_zinc-bd"/>
</dbReference>
<dbReference type="InterPro" id="IPR034032">
    <property type="entry name" value="Zn_MMP-like_bac"/>
</dbReference>
<feature type="signal peptide" evidence="1">
    <location>
        <begin position="1"/>
        <end position="22"/>
    </location>
</feature>
<dbReference type="Pfam" id="PF17148">
    <property type="entry name" value="DUF5117"/>
    <property type="match status" value="1"/>
</dbReference>
<dbReference type="EMBL" id="VOXD01000034">
    <property type="protein sequence ID" value="TXF87621.1"/>
    <property type="molecule type" value="Genomic_DNA"/>
</dbReference>
<dbReference type="Proteomes" id="UP000321907">
    <property type="component" value="Unassembled WGS sequence"/>
</dbReference>
<evidence type="ECO:0000313" key="6">
    <source>
        <dbReference type="Proteomes" id="UP000321907"/>
    </source>
</evidence>
<accession>A0A5C7FA18</accession>